<dbReference type="NCBIfam" id="TIGR00125">
    <property type="entry name" value="cyt_tran_rel"/>
    <property type="match status" value="1"/>
</dbReference>
<dbReference type="EMBL" id="CP030032">
    <property type="protein sequence ID" value="AWV91136.1"/>
    <property type="molecule type" value="Genomic_DNA"/>
</dbReference>
<dbReference type="SUPFAM" id="SSF52374">
    <property type="entry name" value="Nucleotidylyl transferase"/>
    <property type="match status" value="1"/>
</dbReference>
<dbReference type="Pfam" id="PF01467">
    <property type="entry name" value="CTP_transf_like"/>
    <property type="match status" value="1"/>
</dbReference>
<dbReference type="Proteomes" id="UP000249799">
    <property type="component" value="Chromosome"/>
</dbReference>
<dbReference type="OrthoDB" id="9771433at2"/>
<dbReference type="AlphaFoldDB" id="A0A2Z4FR78"/>
<evidence type="ECO:0000313" key="4">
    <source>
        <dbReference type="Proteomes" id="UP000249799"/>
    </source>
</evidence>
<accession>A0A2Z4FR78</accession>
<dbReference type="PANTHER" id="PTHR43793">
    <property type="entry name" value="FAD SYNTHASE"/>
    <property type="match status" value="1"/>
</dbReference>
<evidence type="ECO:0000256" key="1">
    <source>
        <dbReference type="ARBA" id="ARBA00022679"/>
    </source>
</evidence>
<proteinExistence type="predicted"/>
<dbReference type="InterPro" id="IPR050385">
    <property type="entry name" value="Archaeal_FAD_synthase"/>
</dbReference>
<evidence type="ECO:0000313" key="3">
    <source>
        <dbReference type="EMBL" id="AWV91136.1"/>
    </source>
</evidence>
<reference evidence="3 4" key="1">
    <citation type="submission" date="2018-06" db="EMBL/GenBank/DDBJ databases">
        <title>Lujinxingia sediminis gen. nov. sp. nov., a new facultative anaerobic member of the class Deltaproteobacteria, and proposal of Lujinxingaceae fam. nov.</title>
        <authorList>
            <person name="Guo L.-Y."/>
            <person name="Li C.-M."/>
            <person name="Wang S."/>
            <person name="Du Z.-J."/>
        </authorList>
    </citation>
    <scope>NUCLEOTIDE SEQUENCE [LARGE SCALE GENOMIC DNA]</scope>
    <source>
        <strain evidence="3 4">FA350</strain>
    </source>
</reference>
<sequence length="166" mass="19147">MKTVITYGTFDLLHHGHVRILKRLRNMGDRLIVGLSTDEFNREKGKKTILPYDARKEVLEAVRYVDGVFPEISWDQKRDDIIRVRAAILGMGHDWAGKFDELEEIVEVRYIPRTESVSTTEIKQAAARYNAEQIMILRNYLNEAVEIAQKLTQTNEVTAIDLKQSS</sequence>
<gene>
    <name evidence="3" type="ORF">DN745_18110</name>
</gene>
<organism evidence="3 4">
    <name type="scientific">Bradymonas sediminis</name>
    <dbReference type="NCBI Taxonomy" id="1548548"/>
    <lineage>
        <taxon>Bacteria</taxon>
        <taxon>Deltaproteobacteria</taxon>
        <taxon>Bradymonadales</taxon>
        <taxon>Bradymonadaceae</taxon>
        <taxon>Bradymonas</taxon>
    </lineage>
</organism>
<protein>
    <submittedName>
        <fullName evidence="3">Glycerol-3-phosphate cytidylyltransferase</fullName>
    </submittedName>
</protein>
<keyword evidence="4" id="KW-1185">Reference proteome</keyword>
<dbReference type="Gene3D" id="3.40.50.620">
    <property type="entry name" value="HUPs"/>
    <property type="match status" value="1"/>
</dbReference>
<dbReference type="GO" id="GO:0016779">
    <property type="term" value="F:nucleotidyltransferase activity"/>
    <property type="evidence" value="ECO:0007669"/>
    <property type="project" value="UniProtKB-KW"/>
</dbReference>
<evidence type="ECO:0000256" key="2">
    <source>
        <dbReference type="ARBA" id="ARBA00022695"/>
    </source>
</evidence>
<dbReference type="RefSeq" id="WP_111337126.1">
    <property type="nucleotide sequence ID" value="NZ_CP030032.1"/>
</dbReference>
<name>A0A2Z4FR78_9DELT</name>
<keyword evidence="2 3" id="KW-0548">Nucleotidyltransferase</keyword>
<dbReference type="PANTHER" id="PTHR43793:SF1">
    <property type="entry name" value="FAD SYNTHASE"/>
    <property type="match status" value="1"/>
</dbReference>
<dbReference type="InterPro" id="IPR014729">
    <property type="entry name" value="Rossmann-like_a/b/a_fold"/>
</dbReference>
<dbReference type="KEGG" id="bsed:DN745_18110"/>
<dbReference type="InterPro" id="IPR004821">
    <property type="entry name" value="Cyt_trans-like"/>
</dbReference>
<keyword evidence="1 3" id="KW-0808">Transferase</keyword>